<dbReference type="EMBL" id="JAZGLY010000002">
    <property type="protein sequence ID" value="MEE6186418.1"/>
    <property type="molecule type" value="Genomic_DNA"/>
</dbReference>
<sequence length="103" mass="11447">MRGLFLFLVILSLIGCNNSSSNQNVEKTNKVQLSQEAKKHEKKVDTTLASLGDSLKADWRHVKTKIKEHAQELTETANKGVNKIKQEAKKIKSTAKAESEGVK</sequence>
<evidence type="ECO:0000313" key="3">
    <source>
        <dbReference type="EMBL" id="MEE6186418.1"/>
    </source>
</evidence>
<protein>
    <recommendedName>
        <fullName evidence="5">YtxH domain-containing protein</fullName>
    </recommendedName>
</protein>
<evidence type="ECO:0000256" key="1">
    <source>
        <dbReference type="SAM" id="MobiDB-lite"/>
    </source>
</evidence>
<organism evidence="3 4">
    <name type="scientific">Niabella digestorum</name>
    <dbReference type="NCBI Taxonomy" id="3117701"/>
    <lineage>
        <taxon>Bacteria</taxon>
        <taxon>Pseudomonadati</taxon>
        <taxon>Bacteroidota</taxon>
        <taxon>Chitinophagia</taxon>
        <taxon>Chitinophagales</taxon>
        <taxon>Chitinophagaceae</taxon>
        <taxon>Niabella</taxon>
    </lineage>
</organism>
<evidence type="ECO:0008006" key="5">
    <source>
        <dbReference type="Google" id="ProtNLM"/>
    </source>
</evidence>
<dbReference type="RefSeq" id="WP_330973827.1">
    <property type="nucleotide sequence ID" value="NZ_JAZGLY010000002.1"/>
</dbReference>
<evidence type="ECO:0000313" key="4">
    <source>
        <dbReference type="Proteomes" id="UP001357452"/>
    </source>
</evidence>
<dbReference type="Proteomes" id="UP001357452">
    <property type="component" value="Unassembled WGS sequence"/>
</dbReference>
<keyword evidence="4" id="KW-1185">Reference proteome</keyword>
<proteinExistence type="predicted"/>
<feature type="signal peptide" evidence="2">
    <location>
        <begin position="1"/>
        <end position="21"/>
    </location>
</feature>
<feature type="region of interest" description="Disordered" evidence="1">
    <location>
        <begin position="20"/>
        <end position="43"/>
    </location>
</feature>
<gene>
    <name evidence="3" type="ORF">V2H41_03950</name>
</gene>
<dbReference type="PROSITE" id="PS51257">
    <property type="entry name" value="PROKAR_LIPOPROTEIN"/>
    <property type="match status" value="1"/>
</dbReference>
<evidence type="ECO:0000256" key="2">
    <source>
        <dbReference type="SAM" id="SignalP"/>
    </source>
</evidence>
<accession>A0ABU7REK6</accession>
<keyword evidence="2" id="KW-0732">Signal</keyword>
<comment type="caution">
    <text evidence="3">The sequence shown here is derived from an EMBL/GenBank/DDBJ whole genome shotgun (WGS) entry which is preliminary data.</text>
</comment>
<name>A0ABU7REK6_9BACT</name>
<feature type="chain" id="PRO_5045058253" description="YtxH domain-containing protein" evidence="2">
    <location>
        <begin position="22"/>
        <end position="103"/>
    </location>
</feature>
<feature type="compositionally biased region" description="Polar residues" evidence="1">
    <location>
        <begin position="20"/>
        <end position="35"/>
    </location>
</feature>
<reference evidence="3 4" key="1">
    <citation type="submission" date="2024-01" db="EMBL/GenBank/DDBJ databases">
        <title>Niabella digestum sp. nov., isolated from waste digestion system.</title>
        <authorList>
            <person name="Zhang L."/>
        </authorList>
    </citation>
    <scope>NUCLEOTIDE SEQUENCE [LARGE SCALE GENOMIC DNA]</scope>
    <source>
        <strain evidence="3 4">A18</strain>
    </source>
</reference>